<keyword evidence="10" id="KW-0966">Cell projection</keyword>
<feature type="domain" description="OmpA-like" evidence="9">
    <location>
        <begin position="147"/>
        <end position="268"/>
    </location>
</feature>
<dbReference type="PANTHER" id="PTHR30329">
    <property type="entry name" value="STATOR ELEMENT OF FLAGELLAR MOTOR COMPLEX"/>
    <property type="match status" value="1"/>
</dbReference>
<organism evidence="10 11">
    <name type="scientific">Serpentinimonas raichei</name>
    <dbReference type="NCBI Taxonomy" id="1458425"/>
    <lineage>
        <taxon>Bacteria</taxon>
        <taxon>Pseudomonadati</taxon>
        <taxon>Pseudomonadota</taxon>
        <taxon>Betaproteobacteria</taxon>
        <taxon>Burkholderiales</taxon>
        <taxon>Comamonadaceae</taxon>
        <taxon>Serpentinimonas</taxon>
    </lineage>
</organism>
<evidence type="ECO:0000256" key="7">
    <source>
        <dbReference type="PROSITE-ProRule" id="PRU00473"/>
    </source>
</evidence>
<keyword evidence="6 7" id="KW-0472">Membrane</keyword>
<evidence type="ECO:0000256" key="4">
    <source>
        <dbReference type="ARBA" id="ARBA00022692"/>
    </source>
</evidence>
<dbReference type="InterPro" id="IPR025713">
    <property type="entry name" value="MotB-like_N_dom"/>
</dbReference>
<dbReference type="InterPro" id="IPR017733">
    <property type="entry name" value="OmpA-like_dom_proteobacteria"/>
</dbReference>
<keyword evidence="10" id="KW-0282">Flagellum</keyword>
<dbReference type="Pfam" id="PF00691">
    <property type="entry name" value="OmpA"/>
    <property type="match status" value="1"/>
</dbReference>
<evidence type="ECO:0000256" key="8">
    <source>
        <dbReference type="SAM" id="Phobius"/>
    </source>
</evidence>
<comment type="similarity">
    <text evidence="2">Belongs to the MotB family.</text>
</comment>
<evidence type="ECO:0000256" key="3">
    <source>
        <dbReference type="ARBA" id="ARBA00022475"/>
    </source>
</evidence>
<feature type="transmembrane region" description="Helical" evidence="8">
    <location>
        <begin position="15"/>
        <end position="38"/>
    </location>
</feature>
<sequence>MAMEEPEEEKRSMPAWVMTFADLMSLLMCFFVLLLSFAEIDATKFKQIAESLEQAFGVQREVPAMEIPMGTSPVFDHFSPGRPEPTLLDEVRQQTQQDDPRLKTHTAQVLAQVEQQTQQQVERTAAQVAQQLAAEIQAGKLQLQQEENRIIIRIEERGSFGSGSSQLSAEFTQILGDIGDTLAQVPGQIAIEGHTDDIPMRSARYASNWDLSAARAASVANALLAKGAVQKERLRISGLAETRPVLDNATPEHRAQNRRVEIVVDLEQPIAAYQAKVLSLLEQGRAEEAFQLGWQ</sequence>
<evidence type="ECO:0000313" key="10">
    <source>
        <dbReference type="EMBL" id="BAO81904.1"/>
    </source>
</evidence>
<keyword evidence="5 8" id="KW-1133">Transmembrane helix</keyword>
<dbReference type="InterPro" id="IPR036737">
    <property type="entry name" value="OmpA-like_sf"/>
</dbReference>
<dbReference type="Pfam" id="PF13677">
    <property type="entry name" value="MotB_plug"/>
    <property type="match status" value="1"/>
</dbReference>
<evidence type="ECO:0000256" key="1">
    <source>
        <dbReference type="ARBA" id="ARBA00004162"/>
    </source>
</evidence>
<dbReference type="STRING" id="1458425.SRAA_2050"/>
<name>A0A060NSP1_9BURK</name>
<dbReference type="AlphaFoldDB" id="A0A060NSP1"/>
<dbReference type="SUPFAM" id="SSF103088">
    <property type="entry name" value="OmpA-like"/>
    <property type="match status" value="1"/>
</dbReference>
<keyword evidence="10" id="KW-0969">Cilium</keyword>
<dbReference type="NCBIfam" id="NF006508">
    <property type="entry name" value="PRK08944.1"/>
    <property type="match status" value="1"/>
</dbReference>
<evidence type="ECO:0000256" key="5">
    <source>
        <dbReference type="ARBA" id="ARBA00022989"/>
    </source>
</evidence>
<keyword evidence="3" id="KW-1003">Cell membrane</keyword>
<keyword evidence="11" id="KW-1185">Reference proteome</keyword>
<reference evidence="10 11" key="1">
    <citation type="journal article" date="2014" name="Nat. Commun.">
        <title>Physiological and genomic features of highly alkaliphilic hydrogen-utilizing Betaproteobacteria from a continental serpentinizing site.</title>
        <authorList>
            <person name="Suzuki S."/>
            <person name="Kuenen J.G."/>
            <person name="Schipper K."/>
            <person name="van der Velde S."/>
            <person name="Ishii S."/>
            <person name="Wu A."/>
            <person name="Sorokin D.Y."/>
            <person name="Tenney A."/>
            <person name="Meng X.Y."/>
            <person name="Morrill P.L."/>
            <person name="Kamagata Y."/>
            <person name="Muyzer G."/>
            <person name="Nealson K.H."/>
        </authorList>
    </citation>
    <scope>NUCLEOTIDE SEQUENCE [LARGE SCALE GENOMIC DNA]</scope>
    <source>
        <strain evidence="10 11">A1</strain>
    </source>
</reference>
<dbReference type="NCBIfam" id="TIGR03350">
    <property type="entry name" value="type_VI_ompA"/>
    <property type="match status" value="1"/>
</dbReference>
<keyword evidence="4 8" id="KW-0812">Transmembrane</keyword>
<dbReference type="InterPro" id="IPR050330">
    <property type="entry name" value="Bact_OuterMem_StrucFunc"/>
</dbReference>
<evidence type="ECO:0000313" key="11">
    <source>
        <dbReference type="Proteomes" id="UP000067461"/>
    </source>
</evidence>
<dbReference type="HOGENOM" id="CLU_016890_0_3_4"/>
<dbReference type="KEGG" id="cbaa:SRAA_2050"/>
<accession>A0A060NSP1</accession>
<evidence type="ECO:0000256" key="6">
    <source>
        <dbReference type="ARBA" id="ARBA00023136"/>
    </source>
</evidence>
<dbReference type="PROSITE" id="PS51123">
    <property type="entry name" value="OMPA_2"/>
    <property type="match status" value="1"/>
</dbReference>
<dbReference type="Gene3D" id="3.30.1330.60">
    <property type="entry name" value="OmpA-like domain"/>
    <property type="match status" value="1"/>
</dbReference>
<protein>
    <submittedName>
        <fullName evidence="10">Flagellar motor protein</fullName>
    </submittedName>
</protein>
<comment type="subcellular location">
    <subcellularLocation>
        <location evidence="1">Cell membrane</location>
        <topology evidence="1">Single-pass membrane protein</topology>
    </subcellularLocation>
</comment>
<dbReference type="CDD" id="cd07185">
    <property type="entry name" value="OmpA_C-like"/>
    <property type="match status" value="1"/>
</dbReference>
<dbReference type="Proteomes" id="UP000067461">
    <property type="component" value="Chromosome"/>
</dbReference>
<dbReference type="InterPro" id="IPR006665">
    <property type="entry name" value="OmpA-like"/>
</dbReference>
<gene>
    <name evidence="10" type="ORF">SRAA_2050</name>
</gene>
<dbReference type="EMBL" id="AP014568">
    <property type="protein sequence ID" value="BAO81904.1"/>
    <property type="molecule type" value="Genomic_DNA"/>
</dbReference>
<evidence type="ECO:0000259" key="9">
    <source>
        <dbReference type="PROSITE" id="PS51123"/>
    </source>
</evidence>
<dbReference type="PANTHER" id="PTHR30329:SF21">
    <property type="entry name" value="LIPOPROTEIN YIAD-RELATED"/>
    <property type="match status" value="1"/>
</dbReference>
<dbReference type="GO" id="GO:0005886">
    <property type="term" value="C:plasma membrane"/>
    <property type="evidence" value="ECO:0007669"/>
    <property type="project" value="UniProtKB-SubCell"/>
</dbReference>
<proteinExistence type="inferred from homology"/>
<evidence type="ECO:0000256" key="2">
    <source>
        <dbReference type="ARBA" id="ARBA00008914"/>
    </source>
</evidence>